<feature type="region of interest" description="Disordered" evidence="1">
    <location>
        <begin position="236"/>
        <end position="256"/>
    </location>
</feature>
<feature type="domain" description="C2H2-type" evidence="2">
    <location>
        <begin position="14"/>
        <end position="35"/>
    </location>
</feature>
<dbReference type="AlphaFoldDB" id="A0A8J5XV41"/>
<dbReference type="PROSITE" id="PS00028">
    <property type="entry name" value="ZINC_FINGER_C2H2_1"/>
    <property type="match status" value="1"/>
</dbReference>
<evidence type="ECO:0000256" key="1">
    <source>
        <dbReference type="SAM" id="MobiDB-lite"/>
    </source>
</evidence>
<feature type="region of interest" description="Disordered" evidence="1">
    <location>
        <begin position="353"/>
        <end position="454"/>
    </location>
</feature>
<feature type="region of interest" description="Disordered" evidence="1">
    <location>
        <begin position="491"/>
        <end position="560"/>
    </location>
</feature>
<proteinExistence type="predicted"/>
<evidence type="ECO:0000313" key="4">
    <source>
        <dbReference type="Proteomes" id="UP000751190"/>
    </source>
</evidence>
<accession>A0A8J5XV41</accession>
<organism evidence="3 4">
    <name type="scientific">Diacronema lutheri</name>
    <name type="common">Unicellular marine alga</name>
    <name type="synonym">Monochrysis lutheri</name>
    <dbReference type="NCBI Taxonomy" id="2081491"/>
    <lineage>
        <taxon>Eukaryota</taxon>
        <taxon>Haptista</taxon>
        <taxon>Haptophyta</taxon>
        <taxon>Pavlovophyceae</taxon>
        <taxon>Pavlovales</taxon>
        <taxon>Pavlovaceae</taxon>
        <taxon>Diacronema</taxon>
    </lineage>
</organism>
<reference evidence="3" key="1">
    <citation type="submission" date="2021-05" db="EMBL/GenBank/DDBJ databases">
        <title>The genome of the haptophyte Pavlova lutheri (Diacronema luteri, Pavlovales) - a model for lipid biosynthesis in eukaryotic algae.</title>
        <authorList>
            <person name="Hulatt C.J."/>
            <person name="Posewitz M.C."/>
        </authorList>
    </citation>
    <scope>NUCLEOTIDE SEQUENCE</scope>
    <source>
        <strain evidence="3">NIVA-4/92</strain>
    </source>
</reference>
<comment type="caution">
    <text evidence="3">The sequence shown here is derived from an EMBL/GenBank/DDBJ whole genome shotgun (WGS) entry which is preliminary data.</text>
</comment>
<evidence type="ECO:0000313" key="3">
    <source>
        <dbReference type="EMBL" id="KAG8468480.1"/>
    </source>
</evidence>
<feature type="compositionally biased region" description="Gly residues" evidence="1">
    <location>
        <begin position="502"/>
        <end position="512"/>
    </location>
</feature>
<feature type="compositionally biased region" description="Basic and acidic residues" evidence="1">
    <location>
        <begin position="399"/>
        <end position="415"/>
    </location>
</feature>
<protein>
    <recommendedName>
        <fullName evidence="2">C2H2-type domain-containing protein</fullName>
    </recommendedName>
</protein>
<dbReference type="InterPro" id="IPR013087">
    <property type="entry name" value="Znf_C2H2_type"/>
</dbReference>
<dbReference type="Proteomes" id="UP000751190">
    <property type="component" value="Unassembled WGS sequence"/>
</dbReference>
<evidence type="ECO:0000259" key="2">
    <source>
        <dbReference type="PROSITE" id="PS00028"/>
    </source>
</evidence>
<name>A0A8J5XV41_DIALT</name>
<dbReference type="EMBL" id="JAGTXO010000004">
    <property type="protein sequence ID" value="KAG8468480.1"/>
    <property type="molecule type" value="Genomic_DNA"/>
</dbReference>
<keyword evidence="4" id="KW-1185">Reference proteome</keyword>
<sequence length="593" mass="59865">MSKCVDPARPVVYCLRCGKPYASNDGVRKHAKRSHPIWIAEMDARNEFVFSTNPPTSIDATAAARPKFLLPAPVLHQAPAGMPLEYAALGGQMRADSAYCYALAPGGYSTDVAQAIPAPHGASACLAAHHAYQRTTQGHRAGSECAPCYASGVAVHSTIGVPVGDRTQLPQDVQIGWPQPNNGAVPASAAAVGPGAWQPAMLAHAAHVEAVARGVPSGAVPLSSVHDGALQAQGAVGTAMHAAGPQHQSLQQPQPPAVACVGGQWVSIGPAHQPQLPIARQVAALAAAKAHAGAAAALAASAARSAAEAGAAHMAPSLDFLTGMPGEQPGVHAHQPQASSNAAAALGFGAAPNAASACAGSSPRPQLPSGDDASAEQRAPQPTRPAPPVQGELPCAATAEHEHERERNASARPPDRGPPAQSRLPSAPTVAHGRGDGGNAVDEGGDSGDIPASMSVQSDGLSAYAALETPWFGAEVAHGVTAVPYGTSPAAVRDDARSESGSGSGSQSGTGTGTHSLADADNQADGKQVGNGRRRTGETSGTRESATDADEGDRAQTSDDEAIADIALTLSEEQFFSSAITTFAQDLDANTMR</sequence>
<gene>
    <name evidence="3" type="ORF">KFE25_013563</name>
</gene>
<feature type="compositionally biased region" description="Low complexity" evidence="1">
    <location>
        <begin position="353"/>
        <end position="362"/>
    </location>
</feature>